<proteinExistence type="predicted"/>
<accession>A0A0C1DE25</accession>
<name>A0A0C1DE25_9SPHI</name>
<dbReference type="OrthoDB" id="767192at2"/>
<feature type="chain" id="PRO_5002130006" evidence="1">
    <location>
        <begin position="22"/>
        <end position="165"/>
    </location>
</feature>
<reference evidence="2 3" key="1">
    <citation type="submission" date="2014-10" db="EMBL/GenBank/DDBJ databases">
        <title>Pedobacter Kyungheensis.</title>
        <authorList>
            <person name="Anderson B.M."/>
            <person name="Newman J.D."/>
        </authorList>
    </citation>
    <scope>NUCLEOTIDE SEQUENCE [LARGE SCALE GENOMIC DNA]</scope>
    <source>
        <strain evidence="2 3">KACC 16221</strain>
    </source>
</reference>
<evidence type="ECO:0000256" key="1">
    <source>
        <dbReference type="SAM" id="SignalP"/>
    </source>
</evidence>
<sequence>MKNIALSLVLFFMVMGNRTLASSEFHLLVKTDTTKTSTYKVLGKSKNIESVEIRKSKKSGQIVYITVGKKKLTSVNNNSTAYGVVGKSESVEAKSETGPIFDNIEVLNGGYDNIKVDKKSTTQNFYTLTNINFPLRLRLHAGTEYIDFELKEAGRWDVDINYKNN</sequence>
<dbReference type="Proteomes" id="UP000031246">
    <property type="component" value="Unassembled WGS sequence"/>
</dbReference>
<gene>
    <name evidence="2" type="ORF">OC25_18075</name>
</gene>
<evidence type="ECO:0000313" key="2">
    <source>
        <dbReference type="EMBL" id="KIA92190.1"/>
    </source>
</evidence>
<comment type="caution">
    <text evidence="2">The sequence shown here is derived from an EMBL/GenBank/DDBJ whole genome shotgun (WGS) entry which is preliminary data.</text>
</comment>
<keyword evidence="3" id="KW-1185">Reference proteome</keyword>
<feature type="signal peptide" evidence="1">
    <location>
        <begin position="1"/>
        <end position="21"/>
    </location>
</feature>
<keyword evidence="1" id="KW-0732">Signal</keyword>
<dbReference type="AlphaFoldDB" id="A0A0C1DE25"/>
<evidence type="ECO:0000313" key="3">
    <source>
        <dbReference type="Proteomes" id="UP000031246"/>
    </source>
</evidence>
<organism evidence="2 3">
    <name type="scientific">Pedobacter kyungheensis</name>
    <dbReference type="NCBI Taxonomy" id="1069985"/>
    <lineage>
        <taxon>Bacteria</taxon>
        <taxon>Pseudomonadati</taxon>
        <taxon>Bacteroidota</taxon>
        <taxon>Sphingobacteriia</taxon>
        <taxon>Sphingobacteriales</taxon>
        <taxon>Sphingobacteriaceae</taxon>
        <taxon>Pedobacter</taxon>
    </lineage>
</organism>
<dbReference type="EMBL" id="JSYN01000022">
    <property type="protein sequence ID" value="KIA92190.1"/>
    <property type="molecule type" value="Genomic_DNA"/>
</dbReference>
<dbReference type="RefSeq" id="WP_039478941.1">
    <property type="nucleotide sequence ID" value="NZ_JSYN01000022.1"/>
</dbReference>
<protein>
    <submittedName>
        <fullName evidence="2">Uncharacterized protein</fullName>
    </submittedName>
</protein>